<accession>A0A9J6BXD3</accession>
<evidence type="ECO:0000313" key="4">
    <source>
        <dbReference type="Proteomes" id="UP001107558"/>
    </source>
</evidence>
<evidence type="ECO:0000259" key="2">
    <source>
        <dbReference type="Pfam" id="PF02221"/>
    </source>
</evidence>
<reference evidence="3" key="1">
    <citation type="submission" date="2021-03" db="EMBL/GenBank/DDBJ databases">
        <title>Chromosome level genome of the anhydrobiotic midge Polypedilum vanderplanki.</title>
        <authorList>
            <person name="Yoshida Y."/>
            <person name="Kikawada T."/>
            <person name="Gusev O."/>
        </authorList>
    </citation>
    <scope>NUCLEOTIDE SEQUENCE</scope>
    <source>
        <strain evidence="3">NIAS01</strain>
        <tissue evidence="3">Whole body or cell culture</tissue>
    </source>
</reference>
<feature type="chain" id="PRO_5039909457" description="MD-2-related lipid-recognition domain-containing protein" evidence="1">
    <location>
        <begin position="19"/>
        <end position="153"/>
    </location>
</feature>
<dbReference type="Gene3D" id="2.60.40.770">
    <property type="match status" value="1"/>
</dbReference>
<evidence type="ECO:0000256" key="1">
    <source>
        <dbReference type="SAM" id="SignalP"/>
    </source>
</evidence>
<proteinExistence type="predicted"/>
<feature type="domain" description="MD-2-related lipid-recognition" evidence="2">
    <location>
        <begin position="42"/>
        <end position="148"/>
    </location>
</feature>
<organism evidence="3 4">
    <name type="scientific">Polypedilum vanderplanki</name>
    <name type="common">Sleeping chironomid midge</name>
    <dbReference type="NCBI Taxonomy" id="319348"/>
    <lineage>
        <taxon>Eukaryota</taxon>
        <taxon>Metazoa</taxon>
        <taxon>Ecdysozoa</taxon>
        <taxon>Arthropoda</taxon>
        <taxon>Hexapoda</taxon>
        <taxon>Insecta</taxon>
        <taxon>Pterygota</taxon>
        <taxon>Neoptera</taxon>
        <taxon>Endopterygota</taxon>
        <taxon>Diptera</taxon>
        <taxon>Nematocera</taxon>
        <taxon>Chironomoidea</taxon>
        <taxon>Chironomidae</taxon>
        <taxon>Chironominae</taxon>
        <taxon>Polypedilum</taxon>
        <taxon>Polypedilum</taxon>
    </lineage>
</organism>
<name>A0A9J6BXD3_POLVA</name>
<dbReference type="EMBL" id="JADBJN010000002">
    <property type="protein sequence ID" value="KAG5674352.1"/>
    <property type="molecule type" value="Genomic_DNA"/>
</dbReference>
<sequence length="153" mass="16928">MKLPILIVFIFLFANVRAFYTRCSHTNAPGPDHIVSPNCNSERCFGVRGDVVNADIWATPLGAHTELRTRITAFILGIGVPLPVDPPFDDACNMIFLDGQLTTCPTIPNRQYMLQVEIPILHAYPPFSNAIVRVEFFDRGQLAACGEVLADII</sequence>
<keyword evidence="1" id="KW-0732">Signal</keyword>
<dbReference type="AlphaFoldDB" id="A0A9J6BXD3"/>
<keyword evidence="4" id="KW-1185">Reference proteome</keyword>
<dbReference type="InterPro" id="IPR014756">
    <property type="entry name" value="Ig_E-set"/>
</dbReference>
<dbReference type="Pfam" id="PF02221">
    <property type="entry name" value="E1_DerP2_DerF2"/>
    <property type="match status" value="1"/>
</dbReference>
<dbReference type="OrthoDB" id="10404770at2759"/>
<dbReference type="InterPro" id="IPR003172">
    <property type="entry name" value="ML_dom"/>
</dbReference>
<protein>
    <recommendedName>
        <fullName evidence="2">MD-2-related lipid-recognition domain-containing protein</fullName>
    </recommendedName>
</protein>
<dbReference type="Proteomes" id="UP001107558">
    <property type="component" value="Chromosome 2"/>
</dbReference>
<dbReference type="SUPFAM" id="SSF81296">
    <property type="entry name" value="E set domains"/>
    <property type="match status" value="1"/>
</dbReference>
<comment type="caution">
    <text evidence="3">The sequence shown here is derived from an EMBL/GenBank/DDBJ whole genome shotgun (WGS) entry which is preliminary data.</text>
</comment>
<gene>
    <name evidence="3" type="ORF">PVAND_004327</name>
</gene>
<evidence type="ECO:0000313" key="3">
    <source>
        <dbReference type="EMBL" id="KAG5674352.1"/>
    </source>
</evidence>
<feature type="signal peptide" evidence="1">
    <location>
        <begin position="1"/>
        <end position="18"/>
    </location>
</feature>